<evidence type="ECO:0000313" key="3">
    <source>
        <dbReference type="Proteomes" id="UP001497522"/>
    </source>
</evidence>
<dbReference type="PANTHER" id="PTHR33600">
    <property type="entry name" value="PLASTID DIVISION PROTEIN PDV2"/>
    <property type="match status" value="1"/>
</dbReference>
<accession>A0ABP1AER9</accession>
<evidence type="ECO:0000313" key="2">
    <source>
        <dbReference type="EMBL" id="CAK9861035.1"/>
    </source>
</evidence>
<feature type="compositionally biased region" description="Low complexity" evidence="1">
    <location>
        <begin position="49"/>
        <end position="58"/>
    </location>
</feature>
<dbReference type="EMBL" id="OZ023712">
    <property type="protein sequence ID" value="CAK9861035.1"/>
    <property type="molecule type" value="Genomic_DNA"/>
</dbReference>
<organism evidence="2 3">
    <name type="scientific">Sphagnum jensenii</name>
    <dbReference type="NCBI Taxonomy" id="128206"/>
    <lineage>
        <taxon>Eukaryota</taxon>
        <taxon>Viridiplantae</taxon>
        <taxon>Streptophyta</taxon>
        <taxon>Embryophyta</taxon>
        <taxon>Bryophyta</taxon>
        <taxon>Sphagnophytina</taxon>
        <taxon>Sphagnopsida</taxon>
        <taxon>Sphagnales</taxon>
        <taxon>Sphagnaceae</taxon>
        <taxon>Sphagnum</taxon>
    </lineage>
</organism>
<gene>
    <name evidence="2" type="ORF">CSSPJE1EN2_LOCUS4030</name>
</gene>
<dbReference type="InterPro" id="IPR038939">
    <property type="entry name" value="PDV1/PDV2"/>
</dbReference>
<proteinExistence type="predicted"/>
<feature type="compositionally biased region" description="Basic and acidic residues" evidence="1">
    <location>
        <begin position="31"/>
        <end position="41"/>
    </location>
</feature>
<feature type="compositionally biased region" description="Polar residues" evidence="1">
    <location>
        <begin position="20"/>
        <end position="29"/>
    </location>
</feature>
<keyword evidence="3" id="KW-1185">Reference proteome</keyword>
<protein>
    <recommendedName>
        <fullName evidence="4">Plastid division protein PDV2</fullName>
    </recommendedName>
</protein>
<evidence type="ECO:0008006" key="4">
    <source>
        <dbReference type="Google" id="ProtNLM"/>
    </source>
</evidence>
<dbReference type="PANTHER" id="PTHR33600:SF3">
    <property type="entry name" value="PLASTID DIVISION PROTEIN PDV2"/>
    <property type="match status" value="1"/>
</dbReference>
<dbReference type="Proteomes" id="UP001497522">
    <property type="component" value="Chromosome 11"/>
</dbReference>
<name>A0ABP1AER9_9BRYO</name>
<feature type="region of interest" description="Disordered" evidence="1">
    <location>
        <begin position="18"/>
        <end position="61"/>
    </location>
</feature>
<evidence type="ECO:0000256" key="1">
    <source>
        <dbReference type="SAM" id="MobiDB-lite"/>
    </source>
</evidence>
<sequence length="357" mass="38932">MDIGVVLARASELHAKIKNGLSSPSSSAGFDSKEYDSDSYDRGGGGGLPAVAAPSGAGDVNAEARSLSAIRDALEVLEEQLEALQAMQQQQRVDRDMALAELEESRGILLGMLKKHRGQEREVVREALAFAGEHVEQETEEEEDLPLPPYPMSIVIPNSSVASIDAQSPQFRSSPVCRLRASGAVKRLTLGGGQKLNDGENFHFWGADKEDDEEEEEERGSVQEEITNLCHKEEEGEEAKKPGRFLGLFPSNLSRFSGTVFGHAKKTALVVMSVLAFVALSEMGQSREKRKVLAVQSVKKLDTLLSFPPKQAASFAQCPPGKKLIMEDGHPKCVVKERFELPFPREVKTPDVLHGRG</sequence>
<reference evidence="2" key="1">
    <citation type="submission" date="2024-03" db="EMBL/GenBank/DDBJ databases">
        <authorList>
            <consortium name="ELIXIR-Norway"/>
            <consortium name="Elixir Norway"/>
        </authorList>
    </citation>
    <scope>NUCLEOTIDE SEQUENCE</scope>
</reference>